<organism evidence="11">
    <name type="scientific">Hemiselmis andersenii</name>
    <name type="common">Cryptophyte alga</name>
    <dbReference type="NCBI Taxonomy" id="464988"/>
    <lineage>
        <taxon>Eukaryota</taxon>
        <taxon>Cryptophyceae</taxon>
        <taxon>Cryptomonadales</taxon>
        <taxon>Hemiselmidaceae</taxon>
        <taxon>Hemiselmis</taxon>
    </lineage>
</organism>
<dbReference type="Gene3D" id="1.10.287.70">
    <property type="match status" value="1"/>
</dbReference>
<feature type="disulfide bond" evidence="7">
    <location>
        <begin position="163"/>
        <end position="176"/>
    </location>
</feature>
<dbReference type="PANTHER" id="PTHR10877:SF183">
    <property type="entry name" value="AT14535P-RELATED"/>
    <property type="match status" value="1"/>
</dbReference>
<comment type="subcellular location">
    <subcellularLocation>
        <location evidence="1">Membrane</location>
        <topology evidence="1">Multi-pass membrane protein</topology>
    </subcellularLocation>
</comment>
<dbReference type="GO" id="GO:0005509">
    <property type="term" value="F:calcium ion binding"/>
    <property type="evidence" value="ECO:0007669"/>
    <property type="project" value="InterPro"/>
</dbReference>
<evidence type="ECO:0000256" key="4">
    <source>
        <dbReference type="ARBA" id="ARBA00022989"/>
    </source>
</evidence>
<dbReference type="InterPro" id="IPR051223">
    <property type="entry name" value="Polycystin"/>
</dbReference>
<name>A0A7S0TK97_HEMAN</name>
<dbReference type="InterPro" id="IPR046791">
    <property type="entry name" value="Polycystin_dom"/>
</dbReference>
<feature type="transmembrane region" description="Helical" evidence="8">
    <location>
        <begin position="50"/>
        <end position="67"/>
    </location>
</feature>
<dbReference type="Pfam" id="PF20519">
    <property type="entry name" value="Polycystin_dom"/>
    <property type="match status" value="1"/>
</dbReference>
<evidence type="ECO:0000256" key="6">
    <source>
        <dbReference type="ARBA" id="ARBA00023180"/>
    </source>
</evidence>
<feature type="domain" description="Polycystin cation channel PKD1/PKD2" evidence="9">
    <location>
        <begin position="310"/>
        <end position="528"/>
    </location>
</feature>
<evidence type="ECO:0000313" key="11">
    <source>
        <dbReference type="EMBL" id="CAD8736336.1"/>
    </source>
</evidence>
<dbReference type="InterPro" id="IPR013122">
    <property type="entry name" value="PKD1_2_channel"/>
</dbReference>
<feature type="transmembrane region" description="Helical" evidence="8">
    <location>
        <begin position="401"/>
        <end position="420"/>
    </location>
</feature>
<evidence type="ECO:0000256" key="8">
    <source>
        <dbReference type="SAM" id="Phobius"/>
    </source>
</evidence>
<feature type="transmembrane region" description="Helical" evidence="8">
    <location>
        <begin position="440"/>
        <end position="462"/>
    </location>
</feature>
<evidence type="ECO:0000256" key="7">
    <source>
        <dbReference type="PIRSR" id="PIRSR603915-2"/>
    </source>
</evidence>
<evidence type="ECO:0000256" key="5">
    <source>
        <dbReference type="ARBA" id="ARBA00023136"/>
    </source>
</evidence>
<reference evidence="11" key="1">
    <citation type="submission" date="2021-01" db="EMBL/GenBank/DDBJ databases">
        <authorList>
            <person name="Corre E."/>
            <person name="Pelletier E."/>
            <person name="Niang G."/>
            <person name="Scheremetjew M."/>
            <person name="Finn R."/>
            <person name="Kale V."/>
            <person name="Holt S."/>
            <person name="Cochrane G."/>
            <person name="Meng A."/>
            <person name="Brown T."/>
            <person name="Cohen L."/>
        </authorList>
    </citation>
    <scope>NUCLEOTIDE SEQUENCE</scope>
    <source>
        <strain evidence="11">CCMP441</strain>
    </source>
</reference>
<evidence type="ECO:0000259" key="10">
    <source>
        <dbReference type="Pfam" id="PF20519"/>
    </source>
</evidence>
<dbReference type="InterPro" id="IPR003915">
    <property type="entry name" value="PKD_2"/>
</dbReference>
<sequence>MGNKLSDNAKALLTEAIVFEEGILPPKRIDLRKLRAVVTTKKERSDKGKAFIFYLCFMAVYINMVILQRNPYNSQTMQLGVQKYLIESAYVDPYSFEVKRFEDTTTVDDLWHWLQAILVENVIVDTYPNGRQTNKSDDGNILMHNKLTSGFRLTQRRVKNDSCILREEFQNFAPNCYGRVYWDARIGPTDQEPYLSSDESELWVYQDSTIGSVDIPYLDSGYFQVFQNGKQWSRERMASLRRQMWINEGTAWVRADFVTYNPNVRLFGYFQFQFDMRPSGQILPEFRSETMAAALYETIIDFGRLGLEIVCLVSWCWLTYSTIRDARTAARKNKSRWAYLKEFDNKVCVIQILLFLCCFCWWVAIVQNPIRDQLVVTETSISFKDGSQPNFTTLSILVHDYFVASAVNLVLALFRIMSMMKVNPNISQLSDTFTRCRKNIVQFGLVLVLMIIAFQLMAHLMFGAKMREFSTFDTGFISTVRVMLGTGTYTDLSEVDPIAAPVFYYPFVFIMIFVVFNMTIAIIMDGYALSQEERKTARKSHLKELNEIRFYHQLGWGIVRQLKPFAACLPRAIRFRVMQDGTQVDRYTEPSMAEVVALLEPVEKIEERFLTVAEYKEACDQANMPVRETQLEQIAERLHCWEDFEEPVYKKERMEMRRIQDAEKMERTITLLQERVATIVATQQQMGAKVDAILRSFVVSTVQFPEAQQI</sequence>
<evidence type="ECO:0000256" key="2">
    <source>
        <dbReference type="ARBA" id="ARBA00007200"/>
    </source>
</evidence>
<evidence type="ECO:0000256" key="1">
    <source>
        <dbReference type="ARBA" id="ARBA00004141"/>
    </source>
</evidence>
<dbReference type="GO" id="GO:0016020">
    <property type="term" value="C:membrane"/>
    <property type="evidence" value="ECO:0007669"/>
    <property type="project" value="UniProtKB-SubCell"/>
</dbReference>
<keyword evidence="4 8" id="KW-1133">Transmembrane helix</keyword>
<dbReference type="AlphaFoldDB" id="A0A7S0TK97"/>
<accession>A0A7S0TK97</accession>
<dbReference type="PRINTS" id="PR01433">
    <property type="entry name" value="POLYCYSTIN2"/>
</dbReference>
<dbReference type="PANTHER" id="PTHR10877">
    <property type="entry name" value="POLYCYSTIN FAMILY MEMBER"/>
    <property type="match status" value="1"/>
</dbReference>
<keyword evidence="5 8" id="KW-0472">Membrane</keyword>
<feature type="transmembrane region" description="Helical" evidence="8">
    <location>
        <begin position="503"/>
        <end position="529"/>
    </location>
</feature>
<gene>
    <name evidence="11" type="ORF">HAND1043_LOCUS2828</name>
</gene>
<feature type="domain" description="Polycystin" evidence="10">
    <location>
        <begin position="101"/>
        <end position="291"/>
    </location>
</feature>
<dbReference type="Pfam" id="PF08016">
    <property type="entry name" value="PKD_channel"/>
    <property type="match status" value="1"/>
</dbReference>
<dbReference type="EMBL" id="HBFK01004722">
    <property type="protein sequence ID" value="CAD8736336.1"/>
    <property type="molecule type" value="Transcribed_RNA"/>
</dbReference>
<evidence type="ECO:0000259" key="9">
    <source>
        <dbReference type="Pfam" id="PF08016"/>
    </source>
</evidence>
<feature type="transmembrane region" description="Helical" evidence="8">
    <location>
        <begin position="343"/>
        <end position="364"/>
    </location>
</feature>
<evidence type="ECO:0000256" key="3">
    <source>
        <dbReference type="ARBA" id="ARBA00022692"/>
    </source>
</evidence>
<proteinExistence type="inferred from homology"/>
<evidence type="ECO:0008006" key="12">
    <source>
        <dbReference type="Google" id="ProtNLM"/>
    </source>
</evidence>
<keyword evidence="3 8" id="KW-0812">Transmembrane</keyword>
<keyword evidence="6" id="KW-0325">Glycoprotein</keyword>
<comment type="similarity">
    <text evidence="2">Belongs to the polycystin family.</text>
</comment>
<protein>
    <recommendedName>
        <fullName evidence="12">Polycystin cation channel PKD1/PKD2 domain-containing protein</fullName>
    </recommendedName>
</protein>